<dbReference type="Gene3D" id="3.40.50.1820">
    <property type="entry name" value="alpha/beta hydrolase"/>
    <property type="match status" value="1"/>
</dbReference>
<protein>
    <submittedName>
        <fullName evidence="1">DUF726 domain-containing protein</fullName>
    </submittedName>
</protein>
<keyword evidence="2" id="KW-1185">Reference proteome</keyword>
<dbReference type="SUPFAM" id="SSF53474">
    <property type="entry name" value="alpha/beta-Hydrolases"/>
    <property type="match status" value="1"/>
</dbReference>
<evidence type="ECO:0000313" key="2">
    <source>
        <dbReference type="Proteomes" id="UP001319200"/>
    </source>
</evidence>
<dbReference type="AlphaFoldDB" id="A0AAP2DH58"/>
<dbReference type="GO" id="GO:0016787">
    <property type="term" value="F:hydrolase activity"/>
    <property type="evidence" value="ECO:0007669"/>
    <property type="project" value="InterPro"/>
</dbReference>
<dbReference type="RefSeq" id="WP_254159891.1">
    <property type="nucleotide sequence ID" value="NZ_JAHESF010000001.1"/>
</dbReference>
<name>A0AAP2DH58_9BACT</name>
<organism evidence="1 2">
    <name type="scientific">Chryseosolibacter histidini</name>
    <dbReference type="NCBI Taxonomy" id="2782349"/>
    <lineage>
        <taxon>Bacteria</taxon>
        <taxon>Pseudomonadati</taxon>
        <taxon>Bacteroidota</taxon>
        <taxon>Cytophagia</taxon>
        <taxon>Cytophagales</taxon>
        <taxon>Chryseotaleaceae</taxon>
        <taxon>Chryseosolibacter</taxon>
    </lineage>
</organism>
<dbReference type="PANTHER" id="PTHR15394">
    <property type="entry name" value="SERINE HYDROLASE RBBP9"/>
    <property type="match status" value="1"/>
</dbReference>
<dbReference type="InterPro" id="IPR010662">
    <property type="entry name" value="RBBP9/YdeN"/>
</dbReference>
<comment type="caution">
    <text evidence="1">The sequence shown here is derived from an EMBL/GenBank/DDBJ whole genome shotgun (WGS) entry which is preliminary data.</text>
</comment>
<dbReference type="Pfam" id="PF06821">
    <property type="entry name" value="Ser_hydrolase"/>
    <property type="match status" value="1"/>
</dbReference>
<evidence type="ECO:0000313" key="1">
    <source>
        <dbReference type="EMBL" id="MBT1695509.1"/>
    </source>
</evidence>
<reference evidence="1 2" key="1">
    <citation type="submission" date="2021-05" db="EMBL/GenBank/DDBJ databases">
        <title>A Polyphasic approach of four new species of the genus Ohtaekwangia: Ohtaekwangia histidinii sp. nov., Ohtaekwangia cretensis sp. nov., Ohtaekwangia indiensis sp. nov., Ohtaekwangia reichenbachii sp. nov. from diverse environment.</title>
        <authorList>
            <person name="Octaviana S."/>
        </authorList>
    </citation>
    <scope>NUCLEOTIDE SEQUENCE [LARGE SCALE GENOMIC DNA]</scope>
    <source>
        <strain evidence="1 2">PWU4</strain>
    </source>
</reference>
<dbReference type="InterPro" id="IPR029058">
    <property type="entry name" value="AB_hydrolase_fold"/>
</dbReference>
<accession>A0AAP2DH58</accession>
<proteinExistence type="predicted"/>
<dbReference type="EMBL" id="JAHESF010000001">
    <property type="protein sequence ID" value="MBT1695509.1"/>
    <property type="molecule type" value="Genomic_DNA"/>
</dbReference>
<sequence>MTKHLIFFHGGGSEEDYDADAKLVASLKLKLGTGYSIHYPLLPNDGTPDMGRRKQISHEISATEDNVILVGHSLGASMLLVCLTEMKIKRKIAGIFLLGTPFWNKNEDWVEPFKLQPGFAKHLDQKIPLYLYHCRDDQEVPFSHFSIYQQHLPWASFRDMAVGGHQFNNDLTMVANDIKSMK</sequence>
<dbReference type="Proteomes" id="UP001319200">
    <property type="component" value="Unassembled WGS sequence"/>
</dbReference>
<gene>
    <name evidence="1" type="ORF">KK083_01390</name>
</gene>
<dbReference type="PANTHER" id="PTHR15394:SF3">
    <property type="entry name" value="SERINE HYDROLASE RBBP9"/>
    <property type="match status" value="1"/>
</dbReference>